<feature type="transmembrane region" description="Helical" evidence="6">
    <location>
        <begin position="43"/>
        <end position="64"/>
    </location>
</feature>
<dbReference type="InterPro" id="IPR051633">
    <property type="entry name" value="AceTr"/>
</dbReference>
<evidence type="ECO:0000256" key="2">
    <source>
        <dbReference type="ARBA" id="ARBA00005587"/>
    </source>
</evidence>
<keyword evidence="4 6" id="KW-1133">Transmembrane helix</keyword>
<feature type="transmembrane region" description="Helical" evidence="6">
    <location>
        <begin position="161"/>
        <end position="180"/>
    </location>
</feature>
<feature type="transmembrane region" description="Helical" evidence="6">
    <location>
        <begin position="131"/>
        <end position="149"/>
    </location>
</feature>
<evidence type="ECO:0000313" key="7">
    <source>
        <dbReference type="EMBL" id="MCD9880466.1"/>
    </source>
</evidence>
<reference evidence="7" key="1">
    <citation type="submission" date="2021-12" db="EMBL/GenBank/DDBJ databases">
        <authorList>
            <person name="Lee J.-H."/>
            <person name="Kim S.-B."/>
        </authorList>
    </citation>
    <scope>NUCLEOTIDE SEQUENCE</scope>
    <source>
        <strain evidence="7">NR30</strain>
    </source>
</reference>
<sequence>MSTPTSNPGTIADPGPLGLGAFAMTTFVLSVFNADLITDKKLVAVVLPLALFYGGLAQLLAGMWEFRKGNTFGATAFSSFGAFWLAYAAYAKFVAGTLPASTAHQATGLFLLAWAIFTVYMTVAATRTTGAVLAVFVTLSATFIVLCVGDFAQSPDTTKAGGWLGLVTAACAWYASFAGVTNSTYQRAVVPVFPNVGEHLMPHRTHRGGPFAGAHT</sequence>
<dbReference type="GO" id="GO:0005886">
    <property type="term" value="C:plasma membrane"/>
    <property type="evidence" value="ECO:0007669"/>
    <property type="project" value="TreeGrafter"/>
</dbReference>
<name>A0A9Q3Z9M8_9ACTN</name>
<dbReference type="RefSeq" id="WP_232655399.1">
    <property type="nucleotide sequence ID" value="NZ_JAJSBI010000040.1"/>
</dbReference>
<keyword evidence="5 6" id="KW-0472">Membrane</keyword>
<comment type="similarity">
    <text evidence="2">Belongs to the acetate uptake transporter (AceTr) (TC 2.A.96) family.</text>
</comment>
<dbReference type="PANTHER" id="PTHR31123">
    <property type="entry name" value="ACCUMULATION OF DYADS PROTEIN 2-RELATED"/>
    <property type="match status" value="1"/>
</dbReference>
<dbReference type="Proteomes" id="UP001108029">
    <property type="component" value="Unassembled WGS sequence"/>
</dbReference>
<evidence type="ECO:0000256" key="4">
    <source>
        <dbReference type="ARBA" id="ARBA00022989"/>
    </source>
</evidence>
<keyword evidence="3 6" id="KW-0812">Transmembrane</keyword>
<accession>A0A9Q3Z9M8</accession>
<protein>
    <submittedName>
        <fullName evidence="7">Acetate uptake transporter</fullName>
    </submittedName>
</protein>
<feature type="transmembrane region" description="Helical" evidence="6">
    <location>
        <begin position="17"/>
        <end position="36"/>
    </location>
</feature>
<dbReference type="EMBL" id="JAJSBI010000040">
    <property type="protein sequence ID" value="MCD9880466.1"/>
    <property type="molecule type" value="Genomic_DNA"/>
</dbReference>
<keyword evidence="8" id="KW-1185">Reference proteome</keyword>
<evidence type="ECO:0000256" key="3">
    <source>
        <dbReference type="ARBA" id="ARBA00022692"/>
    </source>
</evidence>
<evidence type="ECO:0000313" key="8">
    <source>
        <dbReference type="Proteomes" id="UP001108029"/>
    </source>
</evidence>
<evidence type="ECO:0000256" key="5">
    <source>
        <dbReference type="ARBA" id="ARBA00023136"/>
    </source>
</evidence>
<evidence type="ECO:0000256" key="6">
    <source>
        <dbReference type="SAM" id="Phobius"/>
    </source>
</evidence>
<dbReference type="NCBIfam" id="NF038013">
    <property type="entry name" value="AceTr_1"/>
    <property type="match status" value="1"/>
</dbReference>
<gene>
    <name evidence="7" type="ORF">LJ657_44350</name>
</gene>
<feature type="transmembrane region" description="Helical" evidence="6">
    <location>
        <begin position="107"/>
        <end position="125"/>
    </location>
</feature>
<dbReference type="GO" id="GO:0015123">
    <property type="term" value="F:acetate transmembrane transporter activity"/>
    <property type="evidence" value="ECO:0007669"/>
    <property type="project" value="TreeGrafter"/>
</dbReference>
<proteinExistence type="inferred from homology"/>
<comment type="subcellular location">
    <subcellularLocation>
        <location evidence="1">Membrane</location>
        <topology evidence="1">Multi-pass membrane protein</topology>
    </subcellularLocation>
</comment>
<comment type="caution">
    <text evidence="7">The sequence shown here is derived from an EMBL/GenBank/DDBJ whole genome shotgun (WGS) entry which is preliminary data.</text>
</comment>
<dbReference type="InterPro" id="IPR000791">
    <property type="entry name" value="Gpr1/Fun34/SatP-like"/>
</dbReference>
<dbReference type="AlphaFoldDB" id="A0A9Q3Z9M8"/>
<evidence type="ECO:0000256" key="1">
    <source>
        <dbReference type="ARBA" id="ARBA00004141"/>
    </source>
</evidence>
<organism evidence="7 8">
    <name type="scientific">Streptomyces guryensis</name>
    <dbReference type="NCBI Taxonomy" id="2886947"/>
    <lineage>
        <taxon>Bacteria</taxon>
        <taxon>Bacillati</taxon>
        <taxon>Actinomycetota</taxon>
        <taxon>Actinomycetes</taxon>
        <taxon>Kitasatosporales</taxon>
        <taxon>Streptomycetaceae</taxon>
        <taxon>Streptomyces</taxon>
    </lineage>
</organism>
<dbReference type="PANTHER" id="PTHR31123:SF1">
    <property type="entry name" value="ACCUMULATION OF DYADS PROTEIN 2-RELATED"/>
    <property type="match status" value="1"/>
</dbReference>
<dbReference type="Pfam" id="PF01184">
    <property type="entry name" value="Gpr1_Fun34_YaaH"/>
    <property type="match status" value="1"/>
</dbReference>
<feature type="transmembrane region" description="Helical" evidence="6">
    <location>
        <begin position="76"/>
        <end position="95"/>
    </location>
</feature>